<evidence type="ECO:0000313" key="2">
    <source>
        <dbReference type="EMBL" id="KXU99257.1"/>
    </source>
</evidence>
<protein>
    <submittedName>
        <fullName evidence="2">Uncharacterized protein</fullName>
    </submittedName>
</protein>
<accession>A0A149QPL7</accession>
<evidence type="ECO:0000256" key="1">
    <source>
        <dbReference type="SAM" id="MobiDB-lite"/>
    </source>
</evidence>
<organism evidence="2 3">
    <name type="scientific">Gluconobacter potus</name>
    <dbReference type="NCBI Taxonomy" id="2724927"/>
    <lineage>
        <taxon>Bacteria</taxon>
        <taxon>Pseudomonadati</taxon>
        <taxon>Pseudomonadota</taxon>
        <taxon>Alphaproteobacteria</taxon>
        <taxon>Acetobacterales</taxon>
        <taxon>Acetobacteraceae</taxon>
        <taxon>Gluconobacter</taxon>
    </lineage>
</organism>
<reference evidence="2 3" key="1">
    <citation type="submission" date="2015-06" db="EMBL/GenBank/DDBJ databases">
        <title>Improved classification and identification of acetic acid bacteria using matrix-assisted laser desorption/ionization time-of-flight mass spectrometry; Gluconobacter nephelii and Gluconobacter uchimurae are later heterotypic synonyms of Gluconobacter japonicus and Gluconobacter oxydans, respectively.</title>
        <authorList>
            <person name="Li L."/>
            <person name="Cleenwerck I."/>
            <person name="De Vuyst L."/>
            <person name="Vandamme P."/>
        </authorList>
    </citation>
    <scope>NUCLEOTIDE SEQUENCE [LARGE SCALE GENOMIC DNA]</scope>
    <source>
        <strain evidence="2 3">LMG 1764</strain>
    </source>
</reference>
<dbReference type="Proteomes" id="UP000075573">
    <property type="component" value="Unassembled WGS sequence"/>
</dbReference>
<evidence type="ECO:0000313" key="3">
    <source>
        <dbReference type="Proteomes" id="UP000075573"/>
    </source>
</evidence>
<gene>
    <name evidence="2" type="ORF">AD929_15810</name>
</gene>
<proteinExistence type="predicted"/>
<feature type="compositionally biased region" description="Low complexity" evidence="1">
    <location>
        <begin position="74"/>
        <end position="86"/>
    </location>
</feature>
<feature type="region of interest" description="Disordered" evidence="1">
    <location>
        <begin position="74"/>
        <end position="101"/>
    </location>
</feature>
<sequence length="101" mass="10574">MTGFMMVCNSHSAIQQLSMSVAVGMAGSTLSKVGITSAVLTCEAMTSAETYETRGATRDRMTAHSTIILSSVSANSKSKVSSSPVVHNDRETFRVGGKINA</sequence>
<dbReference type="AlphaFoldDB" id="A0A149QPL7"/>
<name>A0A149QPL7_9PROT</name>
<dbReference type="EMBL" id="LHZB01000121">
    <property type="protein sequence ID" value="KXU99257.1"/>
    <property type="molecule type" value="Genomic_DNA"/>
</dbReference>
<dbReference type="PATRIC" id="fig|442.7.peg.73"/>
<comment type="caution">
    <text evidence="2">The sequence shown here is derived from an EMBL/GenBank/DDBJ whole genome shotgun (WGS) entry which is preliminary data.</text>
</comment>